<dbReference type="EMBL" id="CP111027">
    <property type="protein sequence ID" value="WAR29243.1"/>
    <property type="molecule type" value="Genomic_DNA"/>
</dbReference>
<dbReference type="Pfam" id="PF25273">
    <property type="entry name" value="DUF7869"/>
    <property type="match status" value="1"/>
</dbReference>
<evidence type="ECO:0000256" key="1">
    <source>
        <dbReference type="SAM" id="Coils"/>
    </source>
</evidence>
<name>A0ABY7G7S2_MYAAR</name>
<accession>A0ABY7G7S2</accession>
<evidence type="ECO:0000259" key="2">
    <source>
        <dbReference type="Pfam" id="PF25273"/>
    </source>
</evidence>
<gene>
    <name evidence="3" type="ORF">MAR_002811</name>
</gene>
<dbReference type="Proteomes" id="UP001164746">
    <property type="component" value="Chromosome 16"/>
</dbReference>
<feature type="domain" description="DUF7869" evidence="2">
    <location>
        <begin position="758"/>
        <end position="794"/>
    </location>
</feature>
<evidence type="ECO:0000313" key="3">
    <source>
        <dbReference type="EMBL" id="WAR29243.1"/>
    </source>
</evidence>
<protein>
    <recommendedName>
        <fullName evidence="2">DUF7869 domain-containing protein</fullName>
    </recommendedName>
</protein>
<evidence type="ECO:0000313" key="4">
    <source>
        <dbReference type="Proteomes" id="UP001164746"/>
    </source>
</evidence>
<organism evidence="3 4">
    <name type="scientific">Mya arenaria</name>
    <name type="common">Soft-shell clam</name>
    <dbReference type="NCBI Taxonomy" id="6604"/>
    <lineage>
        <taxon>Eukaryota</taxon>
        <taxon>Metazoa</taxon>
        <taxon>Spiralia</taxon>
        <taxon>Lophotrochozoa</taxon>
        <taxon>Mollusca</taxon>
        <taxon>Bivalvia</taxon>
        <taxon>Autobranchia</taxon>
        <taxon>Heteroconchia</taxon>
        <taxon>Euheterodonta</taxon>
        <taxon>Imparidentia</taxon>
        <taxon>Neoheterodontei</taxon>
        <taxon>Myida</taxon>
        <taxon>Myoidea</taxon>
        <taxon>Myidae</taxon>
        <taxon>Mya</taxon>
    </lineage>
</organism>
<keyword evidence="4" id="KW-1185">Reference proteome</keyword>
<reference evidence="3" key="1">
    <citation type="submission" date="2022-11" db="EMBL/GenBank/DDBJ databases">
        <title>Centuries of genome instability and evolution in soft-shell clam transmissible cancer (bioRxiv).</title>
        <authorList>
            <person name="Hart S.F.M."/>
            <person name="Yonemitsu M.A."/>
            <person name="Giersch R.M."/>
            <person name="Beal B.F."/>
            <person name="Arriagada G."/>
            <person name="Davis B.W."/>
            <person name="Ostrander E.A."/>
            <person name="Goff S.P."/>
            <person name="Metzger M.J."/>
        </authorList>
    </citation>
    <scope>NUCLEOTIDE SEQUENCE</scope>
    <source>
        <strain evidence="3">MELC-2E11</strain>
        <tissue evidence="3">Siphon/mantle</tissue>
    </source>
</reference>
<sequence>MPCCREKFLGEIERGRRDGLKNRYHRGTDVVVKLVLSNRGKMNAIVDQDISGSLGCPEPLRNPVSCFLKTEFRPGMRSLRGNDMHRAIPCDTPGLTFAETRHLVRLCIVAVIYVQKTGFRPGMRTLRAFRITHVGCILHRIDAFRITHVGCILHRIDAFRITHVGCILHRIDAFRITHVGCILHRIDAFRITHVGCILHRIDAFRITHVGCILRYTAELVFDAGCFKTSVGAFIGVLDVVGSLKRSENNNLDNNLYGRLFCTEYDVVFINIGGNDITTTSTPSEIVQTISEIVDDLYESGVKDVFIMSRGDFSKCLGLTKQWFDNQRFKINKKPANIYKEKLVRFGDTSLGDSEEDFDVDTEIQLLRPRTTDHIIDLRNILRPVTLSTAIVTFKVWVDFVSAGVGSWAQDRQYGDIGAHEEAVIACMTKTRTEIEEGRALQGNLEALLKVTADLAEEVAKRMEALEKIKFYSVQIHTTLYPKTIKDGNDITTTSTPSEIVQTISEIVDDLYESGVKDVFIMSRGDFSKCPGLTKQLFDNQRFKINKKPAKIYKEKLTSLGDSEEDFDVDTEIQLLRPRTNRLRCQRSIVTFKVWVDFVSAGVGSWAQDRQYGDMGARMSWTNFHQMKQELAQLEKEEKSLQKLKTEEKGENRLQEYEEEKDADEVINRHKEYEEVIKTATEKQRLILPYVSKEGLNKCTQSLQNANKILRETHSWETLCCIKCYINEKRHHPITPQVKFVIVNKAGLFNKARDQSPKAADLLKTHITGAICHGHGEMYSLLDIYQFPHDPNLTIDGS</sequence>
<keyword evidence="1" id="KW-0175">Coiled coil</keyword>
<proteinExistence type="predicted"/>
<feature type="coiled-coil region" evidence="1">
    <location>
        <begin position="623"/>
        <end position="682"/>
    </location>
</feature>
<dbReference type="InterPro" id="IPR057191">
    <property type="entry name" value="DUF7869"/>
</dbReference>
<dbReference type="SUPFAM" id="SSF52266">
    <property type="entry name" value="SGNH hydrolase"/>
    <property type="match status" value="1"/>
</dbReference>